<dbReference type="PROSITE" id="PS50164">
    <property type="entry name" value="GIY_YIG"/>
    <property type="match status" value="1"/>
</dbReference>
<dbReference type="KEGG" id="nmv:NITMOv2_2019"/>
<keyword evidence="3" id="KW-0378">Hydrolase</keyword>
<dbReference type="Proteomes" id="UP000069205">
    <property type="component" value="Chromosome"/>
</dbReference>
<keyword evidence="3" id="KW-0255">Endonuclease</keyword>
<keyword evidence="4" id="KW-1185">Reference proteome</keyword>
<dbReference type="Pfam" id="PF01541">
    <property type="entry name" value="GIY-YIG"/>
    <property type="match status" value="1"/>
</dbReference>
<dbReference type="STRING" id="42253.NITMOv2_2019"/>
<dbReference type="EMBL" id="CP011801">
    <property type="protein sequence ID" value="ALA58436.1"/>
    <property type="molecule type" value="Genomic_DNA"/>
</dbReference>
<dbReference type="InterPro" id="IPR000305">
    <property type="entry name" value="GIY-YIG_endonuc"/>
</dbReference>
<dbReference type="PATRIC" id="fig|42253.5.peg.1991"/>
<dbReference type="OrthoDB" id="9797095at2"/>
<dbReference type="CDD" id="cd10456">
    <property type="entry name" value="GIY-YIG_UPF0213"/>
    <property type="match status" value="1"/>
</dbReference>
<dbReference type="RefSeq" id="WP_053379604.1">
    <property type="nucleotide sequence ID" value="NZ_CP011801.1"/>
</dbReference>
<evidence type="ECO:0000313" key="3">
    <source>
        <dbReference type="EMBL" id="ALA58436.1"/>
    </source>
</evidence>
<dbReference type="InterPro" id="IPR050190">
    <property type="entry name" value="UPF0213_domain"/>
</dbReference>
<evidence type="ECO:0000259" key="2">
    <source>
        <dbReference type="PROSITE" id="PS50164"/>
    </source>
</evidence>
<protein>
    <submittedName>
        <fullName evidence="3">Putative Endonuclease (Modular protein)</fullName>
    </submittedName>
</protein>
<keyword evidence="3" id="KW-0540">Nuclease</keyword>
<dbReference type="AlphaFoldDB" id="A0A0K2GBV7"/>
<dbReference type="PANTHER" id="PTHR34477">
    <property type="entry name" value="UPF0213 PROTEIN YHBQ"/>
    <property type="match status" value="1"/>
</dbReference>
<dbReference type="GO" id="GO:0004519">
    <property type="term" value="F:endonuclease activity"/>
    <property type="evidence" value="ECO:0007669"/>
    <property type="project" value="UniProtKB-KW"/>
</dbReference>
<dbReference type="InterPro" id="IPR035901">
    <property type="entry name" value="GIY-YIG_endonuc_sf"/>
</dbReference>
<evidence type="ECO:0000313" key="4">
    <source>
        <dbReference type="Proteomes" id="UP000069205"/>
    </source>
</evidence>
<dbReference type="SUPFAM" id="SSF82771">
    <property type="entry name" value="GIY-YIG endonuclease"/>
    <property type="match status" value="1"/>
</dbReference>
<reference evidence="3 4" key="1">
    <citation type="journal article" date="2015" name="Proc. Natl. Acad. Sci. U.S.A.">
        <title>Expanded metabolic versatility of ubiquitous nitrite-oxidizing bacteria from the genus Nitrospira.</title>
        <authorList>
            <person name="Koch H."/>
            <person name="Lucker S."/>
            <person name="Albertsen M."/>
            <person name="Kitzinger K."/>
            <person name="Herbold C."/>
            <person name="Spieck E."/>
            <person name="Nielsen P.H."/>
            <person name="Wagner M."/>
            <person name="Daims H."/>
        </authorList>
    </citation>
    <scope>NUCLEOTIDE SEQUENCE [LARGE SCALE GENOMIC DNA]</scope>
    <source>
        <strain evidence="3 4">NSP M-1</strain>
    </source>
</reference>
<accession>A0A0K2GBV7</accession>
<dbReference type="Gene3D" id="3.40.1440.10">
    <property type="entry name" value="GIY-YIG endonuclease"/>
    <property type="match status" value="1"/>
</dbReference>
<proteinExistence type="inferred from homology"/>
<comment type="similarity">
    <text evidence="1">Belongs to the UPF0213 family.</text>
</comment>
<sequence>MASTPTNRRRRPRLARRTGAWIVYVVECADSSLYTGITTDLARRLDAHRLGRGAKYTRRRGPFVLRYSERHRTRSAALKREAAIKALRRSDKLALIGSA</sequence>
<feature type="domain" description="GIY-YIG" evidence="2">
    <location>
        <begin position="19"/>
        <end position="94"/>
    </location>
</feature>
<name>A0A0K2GBV7_NITMO</name>
<evidence type="ECO:0000256" key="1">
    <source>
        <dbReference type="ARBA" id="ARBA00007435"/>
    </source>
</evidence>
<dbReference type="PANTHER" id="PTHR34477:SF1">
    <property type="entry name" value="UPF0213 PROTEIN YHBQ"/>
    <property type="match status" value="1"/>
</dbReference>
<organism evidence="3 4">
    <name type="scientific">Nitrospira moscoviensis</name>
    <dbReference type="NCBI Taxonomy" id="42253"/>
    <lineage>
        <taxon>Bacteria</taxon>
        <taxon>Pseudomonadati</taxon>
        <taxon>Nitrospirota</taxon>
        <taxon>Nitrospiria</taxon>
        <taxon>Nitrospirales</taxon>
        <taxon>Nitrospiraceae</taxon>
        <taxon>Nitrospira</taxon>
    </lineage>
</organism>
<gene>
    <name evidence="3" type="ORF">NITMOv2_2019</name>
</gene>